<keyword evidence="1" id="KW-0175">Coiled coil</keyword>
<evidence type="ECO:0000313" key="5">
    <source>
        <dbReference type="EMBL" id="KAH9415083.1"/>
    </source>
</evidence>
<evidence type="ECO:0000256" key="1">
    <source>
        <dbReference type="SAM" id="Coils"/>
    </source>
</evidence>
<feature type="domain" description="ZW10 C-terminal helical" evidence="4">
    <location>
        <begin position="592"/>
        <end position="732"/>
    </location>
</feature>
<comment type="caution">
    <text evidence="5">The sequence shown here is derived from an EMBL/GenBank/DDBJ whole genome shotgun (WGS) entry which is preliminary data.</text>
</comment>
<dbReference type="Proteomes" id="UP000887458">
    <property type="component" value="Unassembled WGS sequence"/>
</dbReference>
<name>A0ABQ8IXN8_DERPT</name>
<dbReference type="InterPro" id="IPR055148">
    <property type="entry name" value="ZW10_C_2"/>
</dbReference>
<sequence>MMINKSKDFDNIEKFFNNFTNINEIIEYFDEKIQKYRKEIDKNDLVKQSSSSSIDDKPNELKSKLIEKINKTRKLREELESFIGCNEIKTIFKYQKICQQRQILFDQFQLLDDYQRSFERIQILLNECKELMNKLEYYRARKNIIEANNLYEKLVELSGKFPNELPIKNDQKNVIENSLKKLNLKIVTTKEEFVYDMIQLFKKNLYFQNDSLNNKTFHFDFLRTMTSEQYESYIDCILEERYDFIINFRNLFNQFNDYFIRKILENNCKVNNSLHDEIHLIDADDDVIENLENFIEIIMNLFTLNNQLKQSEIFKKFIGQLWSEQIFHNVIDYYFERFIPKSESKLQEFLEKLEQGKHLEMKLKSLGMIDDKDDEVVESETLRTYRDNIQNHFSTKLCQDFIIRMKRLLKNKPPPLQTITSEKLLENISLRNRSKFSDCLISDYMIDVKDLFEEMSALLRNCSKNLSLLLTETIYLVCELFIAISPYRYRTLIENDARENAIFHNNCLMFGHLMECLALTNRPNLDTLFELVPNIRNIGTKILMNQMRYHERIIYRHITNETFQQSLMEIVNETPRTDLRISSQSHFEFRESINNCLKYLNYLHCSFYQILSGKIYDKIMSTLLQILFKQFIESILSINDISSLGSSHLYNEIDYFCKEIKLFLIDSEDVIYQWMKLNEINFLLKSSLLEILNRWSDGNGLLATYLKPDEVKHLIRALFQNNERRAKVLAKIK</sequence>
<evidence type="ECO:0000259" key="2">
    <source>
        <dbReference type="Pfam" id="PF20665"/>
    </source>
</evidence>
<gene>
    <name evidence="5" type="primary">ZW10</name>
    <name evidence="5" type="ORF">DERP_006169</name>
</gene>
<protein>
    <submittedName>
        <fullName evidence="5">Centromere/kinetochore protein zw10</fullName>
    </submittedName>
</protein>
<evidence type="ECO:0000259" key="3">
    <source>
        <dbReference type="Pfam" id="PF20666"/>
    </source>
</evidence>
<feature type="coiled-coil region" evidence="1">
    <location>
        <begin position="114"/>
        <end position="148"/>
    </location>
</feature>
<organism evidence="5 6">
    <name type="scientific">Dermatophagoides pteronyssinus</name>
    <name type="common">European house dust mite</name>
    <dbReference type="NCBI Taxonomy" id="6956"/>
    <lineage>
        <taxon>Eukaryota</taxon>
        <taxon>Metazoa</taxon>
        <taxon>Ecdysozoa</taxon>
        <taxon>Arthropoda</taxon>
        <taxon>Chelicerata</taxon>
        <taxon>Arachnida</taxon>
        <taxon>Acari</taxon>
        <taxon>Acariformes</taxon>
        <taxon>Sarcoptiformes</taxon>
        <taxon>Astigmata</taxon>
        <taxon>Psoroptidia</taxon>
        <taxon>Analgoidea</taxon>
        <taxon>Pyroglyphidae</taxon>
        <taxon>Dermatophagoidinae</taxon>
        <taxon>Dermatophagoides</taxon>
    </lineage>
</organism>
<dbReference type="Gene3D" id="1.10.357.150">
    <property type="match status" value="1"/>
</dbReference>
<accession>A0ABQ8IXN8</accession>
<dbReference type="InterPro" id="IPR048344">
    <property type="entry name" value="Zw10_middle"/>
</dbReference>
<dbReference type="Pfam" id="PF20666">
    <property type="entry name" value="ZW10_C"/>
    <property type="match status" value="1"/>
</dbReference>
<dbReference type="PANTHER" id="PTHR12205">
    <property type="entry name" value="CENTROMERE/KINETOCHORE PROTEIN ZW10"/>
    <property type="match status" value="1"/>
</dbReference>
<dbReference type="PANTHER" id="PTHR12205:SF0">
    <property type="entry name" value="CENTROMERE_KINETOCHORE PROTEIN ZW10 HOMOLOG"/>
    <property type="match status" value="1"/>
</dbReference>
<keyword evidence="6" id="KW-1185">Reference proteome</keyword>
<dbReference type="InterPro" id="IPR046362">
    <property type="entry name" value="Zw10/DSL1_C_sf"/>
</dbReference>
<reference evidence="5 6" key="1">
    <citation type="journal article" date="2018" name="J. Allergy Clin. Immunol.">
        <title>High-quality assembly of Dermatophagoides pteronyssinus genome and transcriptome reveals a wide range of novel allergens.</title>
        <authorList>
            <person name="Liu X.Y."/>
            <person name="Yang K.Y."/>
            <person name="Wang M.Q."/>
            <person name="Kwok J.S."/>
            <person name="Zeng X."/>
            <person name="Yang Z."/>
            <person name="Xiao X.J."/>
            <person name="Lau C.P."/>
            <person name="Li Y."/>
            <person name="Huang Z.M."/>
            <person name="Ba J.G."/>
            <person name="Yim A.K."/>
            <person name="Ouyang C.Y."/>
            <person name="Ngai S.M."/>
            <person name="Chan T.F."/>
            <person name="Leung E.L."/>
            <person name="Liu L."/>
            <person name="Liu Z.G."/>
            <person name="Tsui S.K."/>
        </authorList>
    </citation>
    <scope>NUCLEOTIDE SEQUENCE [LARGE SCALE GENOMIC DNA]</scope>
    <source>
        <strain evidence="5">Derp</strain>
    </source>
</reference>
<proteinExistence type="predicted"/>
<dbReference type="Pfam" id="PF20665">
    <property type="entry name" value="Zw10_middle"/>
    <property type="match status" value="1"/>
</dbReference>
<dbReference type="EMBL" id="NJHN03000099">
    <property type="protein sequence ID" value="KAH9415083.1"/>
    <property type="molecule type" value="Genomic_DNA"/>
</dbReference>
<dbReference type="InterPro" id="IPR048343">
    <property type="entry name" value="ZW10_C"/>
</dbReference>
<feature type="domain" description="Centromere/kinetochore protein zw10 C-terminal" evidence="3">
    <location>
        <begin position="436"/>
        <end position="553"/>
    </location>
</feature>
<reference evidence="5 6" key="2">
    <citation type="journal article" date="2022" name="Mol. Biol. Evol.">
        <title>Comparative Genomics Reveals Insights into the Divergent Evolution of Astigmatic Mites and Household Pest Adaptations.</title>
        <authorList>
            <person name="Xiong Q."/>
            <person name="Wan A.T."/>
            <person name="Liu X."/>
            <person name="Fung C.S."/>
            <person name="Xiao X."/>
            <person name="Malainual N."/>
            <person name="Hou J."/>
            <person name="Wang L."/>
            <person name="Wang M."/>
            <person name="Yang K.Y."/>
            <person name="Cui Y."/>
            <person name="Leung E.L."/>
            <person name="Nong W."/>
            <person name="Shin S.K."/>
            <person name="Au S.W."/>
            <person name="Jeong K.Y."/>
            <person name="Chew F.T."/>
            <person name="Hui J.H."/>
            <person name="Leung T.F."/>
            <person name="Tungtrongchitr A."/>
            <person name="Zhong N."/>
            <person name="Liu Z."/>
            <person name="Tsui S.K."/>
        </authorList>
    </citation>
    <scope>NUCLEOTIDE SEQUENCE [LARGE SCALE GENOMIC DNA]</scope>
    <source>
        <strain evidence="5">Derp</strain>
    </source>
</reference>
<evidence type="ECO:0000313" key="6">
    <source>
        <dbReference type="Proteomes" id="UP000887458"/>
    </source>
</evidence>
<feature type="domain" description="Centromere/kinetochore protein zw10 middle" evidence="2">
    <location>
        <begin position="288"/>
        <end position="408"/>
    </location>
</feature>
<dbReference type="Pfam" id="PF22766">
    <property type="entry name" value="ZW10_C2"/>
    <property type="match status" value="1"/>
</dbReference>
<evidence type="ECO:0000259" key="4">
    <source>
        <dbReference type="Pfam" id="PF22766"/>
    </source>
</evidence>